<evidence type="ECO:0000313" key="3">
    <source>
        <dbReference type="Proteomes" id="UP000073492"/>
    </source>
</evidence>
<dbReference type="GO" id="GO:0005524">
    <property type="term" value="F:ATP binding"/>
    <property type="evidence" value="ECO:0007669"/>
    <property type="project" value="InterPro"/>
</dbReference>
<proteinExistence type="predicted"/>
<dbReference type="GO" id="GO:0004672">
    <property type="term" value="F:protein kinase activity"/>
    <property type="evidence" value="ECO:0007669"/>
    <property type="project" value="InterPro"/>
</dbReference>
<evidence type="ECO:0000259" key="1">
    <source>
        <dbReference type="PROSITE" id="PS50011"/>
    </source>
</evidence>
<protein>
    <recommendedName>
        <fullName evidence="1">Protein kinase domain-containing protein</fullName>
    </recommendedName>
</protein>
<gene>
    <name evidence="2" type="ORF">AC579_9937</name>
</gene>
<sequence>MECVLLKRLDTSDGAEYLIKMRAFRNFADRHMYRMLLDICDEDNAKEMAKRLLIGNGRVLPEPLFWRILEHLVQAAIVMEQGTLTSEQGTLTSVQDGWQQIVHRDLKADSAFMTSTPRCYYPRALVSDFGMCLSEFESAIVPSADDLWDPKVYRNNVTGANTGAWTCQPYEATPDEDINGENEPRPEGLLILSPANVWCIGITIFQIMNGGEPRLQTKTHYTSASDDHWYSWNPETAVP</sequence>
<comment type="caution">
    <text evidence="2">The sequence shown here is derived from an EMBL/GenBank/DDBJ whole genome shotgun (WGS) entry which is preliminary data.</text>
</comment>
<dbReference type="InterPro" id="IPR000719">
    <property type="entry name" value="Prot_kinase_dom"/>
</dbReference>
<dbReference type="EMBL" id="LFZO01000458">
    <property type="protein sequence ID" value="KXT08355.1"/>
    <property type="molecule type" value="Genomic_DNA"/>
</dbReference>
<keyword evidence="3" id="KW-1185">Reference proteome</keyword>
<dbReference type="Proteomes" id="UP000073492">
    <property type="component" value="Unassembled WGS sequence"/>
</dbReference>
<dbReference type="PROSITE" id="PS50011">
    <property type="entry name" value="PROTEIN_KINASE_DOM"/>
    <property type="match status" value="1"/>
</dbReference>
<evidence type="ECO:0000313" key="2">
    <source>
        <dbReference type="EMBL" id="KXT08355.1"/>
    </source>
</evidence>
<dbReference type="Gene3D" id="1.10.510.10">
    <property type="entry name" value="Transferase(Phosphotransferase) domain 1"/>
    <property type="match status" value="1"/>
</dbReference>
<organism evidence="2 3">
    <name type="scientific">Pseudocercospora musae</name>
    <dbReference type="NCBI Taxonomy" id="113226"/>
    <lineage>
        <taxon>Eukaryota</taxon>
        <taxon>Fungi</taxon>
        <taxon>Dikarya</taxon>
        <taxon>Ascomycota</taxon>
        <taxon>Pezizomycotina</taxon>
        <taxon>Dothideomycetes</taxon>
        <taxon>Dothideomycetidae</taxon>
        <taxon>Mycosphaerellales</taxon>
        <taxon>Mycosphaerellaceae</taxon>
        <taxon>Pseudocercospora</taxon>
    </lineage>
</organism>
<dbReference type="EMBL" id="LFZO01000458">
    <property type="protein sequence ID" value="KXT08353.1"/>
    <property type="molecule type" value="Genomic_DNA"/>
</dbReference>
<reference evidence="2 3" key="1">
    <citation type="submission" date="2015-07" db="EMBL/GenBank/DDBJ databases">
        <title>Comparative genomics of the Sigatoka disease complex on banana suggests a link between parallel evolutionary changes in Pseudocercospora fijiensis and Pseudocercospora eumusae and increased virulence on the banana host.</title>
        <authorList>
            <person name="Chang T.-C."/>
            <person name="Salvucci A."/>
            <person name="Crous P.W."/>
            <person name="Stergiopoulos I."/>
        </authorList>
    </citation>
    <scope>NUCLEOTIDE SEQUENCE [LARGE SCALE GENOMIC DNA]</scope>
    <source>
        <strain evidence="2 3">CBS 116634</strain>
    </source>
</reference>
<dbReference type="SUPFAM" id="SSF56112">
    <property type="entry name" value="Protein kinase-like (PK-like)"/>
    <property type="match status" value="1"/>
</dbReference>
<name>A0A139I0U0_9PEZI</name>
<accession>A0A139I0U0</accession>
<dbReference type="InterPro" id="IPR011009">
    <property type="entry name" value="Kinase-like_dom_sf"/>
</dbReference>
<dbReference type="AlphaFoldDB" id="A0A139I0U0"/>
<feature type="domain" description="Protein kinase" evidence="1">
    <location>
        <begin position="1"/>
        <end position="239"/>
    </location>
</feature>